<dbReference type="InterPro" id="IPR001650">
    <property type="entry name" value="Helicase_C-like"/>
</dbReference>
<dbReference type="GO" id="GO:0003676">
    <property type="term" value="F:nucleic acid binding"/>
    <property type="evidence" value="ECO:0007669"/>
    <property type="project" value="InterPro"/>
</dbReference>
<protein>
    <submittedName>
        <fullName evidence="8">Probable RNA helicase</fullName>
    </submittedName>
</protein>
<gene>
    <name evidence="8" type="ORF">PIIN_05636</name>
</gene>
<evidence type="ECO:0000256" key="2">
    <source>
        <dbReference type="ARBA" id="ARBA00022801"/>
    </source>
</evidence>
<dbReference type="PROSITE" id="PS51194">
    <property type="entry name" value="HELICASE_CTER"/>
    <property type="match status" value="1"/>
</dbReference>
<dbReference type="SUPFAM" id="SSF52540">
    <property type="entry name" value="P-loop containing nucleoside triphosphate hydrolases"/>
    <property type="match status" value="4"/>
</dbReference>
<keyword evidence="2" id="KW-0378">Hydrolase</keyword>
<dbReference type="GO" id="GO:0005524">
    <property type="term" value="F:ATP binding"/>
    <property type="evidence" value="ECO:0007669"/>
    <property type="project" value="UniProtKB-KW"/>
</dbReference>
<dbReference type="FunFam" id="3.40.50.300:FF:000062">
    <property type="entry name" value="U5 small nuclear ribonucleoprotein helicase"/>
    <property type="match status" value="1"/>
</dbReference>
<dbReference type="InParanoid" id="G4TK58"/>
<dbReference type="FunFam" id="3.40.50.300:FF:000102">
    <property type="entry name" value="RNA helicase, activating signal cointegrator 1"/>
    <property type="match status" value="1"/>
</dbReference>
<dbReference type="Pfam" id="PF02889">
    <property type="entry name" value="Sec63"/>
    <property type="match status" value="1"/>
</dbReference>
<name>G4TK58_SERID</name>
<feature type="domain" description="Helicase C-terminal" evidence="7">
    <location>
        <begin position="506"/>
        <end position="705"/>
    </location>
</feature>
<evidence type="ECO:0000259" key="7">
    <source>
        <dbReference type="PROSITE" id="PS51194"/>
    </source>
</evidence>
<dbReference type="SMART" id="SM00973">
    <property type="entry name" value="Sec63"/>
    <property type="match status" value="1"/>
</dbReference>
<dbReference type="PROSITE" id="PS51192">
    <property type="entry name" value="HELICASE_ATP_BIND_1"/>
    <property type="match status" value="2"/>
</dbReference>
<proteinExistence type="predicted"/>
<dbReference type="InterPro" id="IPR036390">
    <property type="entry name" value="WH_DNA-bd_sf"/>
</dbReference>
<dbReference type="Proteomes" id="UP000007148">
    <property type="component" value="Unassembled WGS sequence"/>
</dbReference>
<sequence length="1595" mass="178859">MSLADHLEKLIHSSESHSASLQSELDDLERWAATKATAVSNDAKFAGSPGPAVESPVIERLRELRNTTINTQDKVEEDFDDITAHPQFDKHRKELISLLSSSQSDAEVSSAIAELVGYEELDFVMKLTSARHVLVSKGFESATRQKVEPKSKKGKDKRDQDFSEEAVKRRMAETFRNAAERPLFSGTAHAEAEVLPHVYTSASMTHNHSISTFGTKYLLPLGTTRRYTEDYEEVTVPPARVVPPRATERLVPCSELPPLAKGSFPGYTSLNRIQSIVYPTAFKTNENMLICGKQPPTGAGKTDVAMLTILRAIDQHRDHRISDIPSSVRRDDFKVIYVAPMKALAAEIVRKLGKRLAWLRIKVRELTGDMQLTKAEIAETQIIVTTPEKWDVVTRKPTGEGELATKVKLLIIDEVHLLNDERGAVIETIVARTIRQVEATQALIRVVGLSATLPNYIDVADFLRVSRTQGLFFFDSSFRPVPLEQHFLGVKGKSGSPAAKRALEKTAYHFVSELVREGHQVMVFVHSRKDTVKSAESLKELATLEGELDMFGCQEDPKFEFYRREIGMSKNKEMKQLFDHGFGIHHAGMLRSDRNLMERLFESKVIKVLCCTATLAWGVNLPAHGVLIKGTQLYDPSQGKFVDLSVLDVLQIFGRAGRPGMESSGVGYICTSEDKLQHYLEAVTAQHPIESKFVHGILDSLNAEIALGTVTNVAEGAEWLGYTYLFVRMRKNPMVYGMTHEDPVNDPDLIERRHSMITIAAKKLAEVGMIRFDEDKGSFSITDIGRIAAKFYVRYASIEVFRKEFRPRMTEADVLALLSMSTEFEQIQALEQDMPCQVKGGTDTSAGKVNILLQAYISKRPVEDFALVSDTMYAAQNGSRIIRALLEIALSRKWANASLTLMAMSKSVEKRIWGFEHPLKQFDLTPEMLYNLGRWADDVEVFELASMSAAELGKLIHLNEKHGAALLRVAKQFPSVILSAKLRPLSHELLLINIDMERGFEWSSKIHGSGEPFWVWVEDDSGFILQLTRVSFTQNTKHLPIVFIIPVPQPLPPSVILRAISDRWIGAEEEVVLELGSLVMPNLSTRKAHIMDLPLLRTDLKIFDPHTRMAFKQFIQFNSIQTQCVFSTYNTARNLLICASASSGKSLLGQLAICHALDKYRKARWALIVFPRLDSARSMGYRLRDALNLKVGLAHHPRDLDRQNSPICLTTPQCLLEWLGQAPSSLHSLGLVVLEDLELLDATSEMAISLLLHATQSKPVRIIGLAAALNNSESLAEWLGVPEEGTYCFPPTERDQAVSITFQTFTIPYSAALMKVMSKPVYDAIRTNSRDEAAIVFVPSISQCNSVVADLITQCTLAMNLRGFLGNDISQDILEGYVSQIKNTDQRDGLMQGIGIWHERMDLADRTLVLQLFAEEVIKVLIVPREACWTIPVRAGLVIVMGTQYVVRRVVPGPEADVKFERQVVDYTNHELVRMEGRAVRHGKTGRLHVLCQSEHRDIYMRFLTDGLPLESKLLEARESEDAGSFVLIDWIKEQRKCGLKRQDVLDMLDGTFFARRILQNPSYYDVDASPATYLSRLVDRLWQHSELTVASTSV</sequence>
<evidence type="ECO:0000256" key="1">
    <source>
        <dbReference type="ARBA" id="ARBA00022741"/>
    </source>
</evidence>
<dbReference type="FunFam" id="1.10.10.10:FF:000024">
    <property type="entry name" value="U5 small nuclear ribonucleoprotein helicase"/>
    <property type="match status" value="1"/>
</dbReference>
<evidence type="ECO:0000256" key="5">
    <source>
        <dbReference type="SAM" id="MobiDB-lite"/>
    </source>
</evidence>
<dbReference type="Pfam" id="PF00271">
    <property type="entry name" value="Helicase_C"/>
    <property type="match status" value="1"/>
</dbReference>
<evidence type="ECO:0000256" key="3">
    <source>
        <dbReference type="ARBA" id="ARBA00022806"/>
    </source>
</evidence>
<dbReference type="Gene3D" id="2.60.40.150">
    <property type="entry name" value="C2 domain"/>
    <property type="match status" value="1"/>
</dbReference>
<dbReference type="SMART" id="SM00490">
    <property type="entry name" value="HELICc"/>
    <property type="match status" value="1"/>
</dbReference>
<dbReference type="CDD" id="cd18020">
    <property type="entry name" value="DEXHc_ASCC3_1"/>
    <property type="match status" value="1"/>
</dbReference>
<organism evidence="8 9">
    <name type="scientific">Serendipita indica (strain DSM 11827)</name>
    <name type="common">Root endophyte fungus</name>
    <name type="synonym">Piriformospora indica</name>
    <dbReference type="NCBI Taxonomy" id="1109443"/>
    <lineage>
        <taxon>Eukaryota</taxon>
        <taxon>Fungi</taxon>
        <taxon>Dikarya</taxon>
        <taxon>Basidiomycota</taxon>
        <taxon>Agaricomycotina</taxon>
        <taxon>Agaricomycetes</taxon>
        <taxon>Sebacinales</taxon>
        <taxon>Serendipitaceae</taxon>
        <taxon>Serendipita</taxon>
    </lineage>
</organism>
<keyword evidence="4" id="KW-0067">ATP-binding</keyword>
<evidence type="ECO:0000259" key="6">
    <source>
        <dbReference type="PROSITE" id="PS51192"/>
    </source>
</evidence>
<dbReference type="InterPro" id="IPR027417">
    <property type="entry name" value="P-loop_NTPase"/>
</dbReference>
<dbReference type="STRING" id="1109443.G4TK58"/>
<comment type="caution">
    <text evidence="8">The sequence shown here is derived from an EMBL/GenBank/DDBJ whole genome shotgun (WGS) entry which is preliminary data.</text>
</comment>
<dbReference type="CDD" id="cd18795">
    <property type="entry name" value="SF2_C_Ski2"/>
    <property type="match status" value="1"/>
</dbReference>
<dbReference type="OrthoDB" id="5575at2759"/>
<dbReference type="Gene3D" id="3.40.50.300">
    <property type="entry name" value="P-loop containing nucleotide triphosphate hydrolases"/>
    <property type="match status" value="4"/>
</dbReference>
<dbReference type="InterPro" id="IPR004179">
    <property type="entry name" value="Sec63-dom"/>
</dbReference>
<dbReference type="InterPro" id="IPR035892">
    <property type="entry name" value="C2_domain_sf"/>
</dbReference>
<feature type="compositionally biased region" description="Basic and acidic residues" evidence="5">
    <location>
        <begin position="143"/>
        <end position="165"/>
    </location>
</feature>
<dbReference type="Gene3D" id="1.10.3380.10">
    <property type="entry name" value="Sec63 N-terminal domain-like domain"/>
    <property type="match status" value="1"/>
</dbReference>
<evidence type="ECO:0000313" key="8">
    <source>
        <dbReference type="EMBL" id="CCA71701.1"/>
    </source>
</evidence>
<feature type="compositionally biased region" description="Basic and acidic residues" evidence="5">
    <location>
        <begin position="1"/>
        <end position="15"/>
    </location>
</feature>
<keyword evidence="9" id="KW-1185">Reference proteome</keyword>
<keyword evidence="1" id="KW-0547">Nucleotide-binding</keyword>
<dbReference type="GO" id="GO:0004386">
    <property type="term" value="F:helicase activity"/>
    <property type="evidence" value="ECO:0007669"/>
    <property type="project" value="UniProtKB-KW"/>
</dbReference>
<dbReference type="InterPro" id="IPR014001">
    <property type="entry name" value="Helicase_ATP-bd"/>
</dbReference>
<evidence type="ECO:0000256" key="4">
    <source>
        <dbReference type="ARBA" id="ARBA00022840"/>
    </source>
</evidence>
<feature type="region of interest" description="Disordered" evidence="5">
    <location>
        <begin position="141"/>
        <end position="165"/>
    </location>
</feature>
<feature type="domain" description="Helicase ATP-binding" evidence="6">
    <location>
        <begin position="282"/>
        <end position="471"/>
    </location>
</feature>
<dbReference type="Gene3D" id="1.10.10.10">
    <property type="entry name" value="Winged helix-like DNA-binding domain superfamily/Winged helix DNA-binding domain"/>
    <property type="match status" value="1"/>
</dbReference>
<keyword evidence="3 8" id="KW-0347">Helicase</keyword>
<dbReference type="InterPro" id="IPR057842">
    <property type="entry name" value="WH_MER3"/>
</dbReference>
<dbReference type="PANTHER" id="PTHR47961">
    <property type="entry name" value="DNA POLYMERASE THETA, PUTATIVE (AFU_ORTHOLOGUE AFUA_1G05260)-RELATED"/>
    <property type="match status" value="1"/>
</dbReference>
<dbReference type="Pfam" id="PF23445">
    <property type="entry name" value="WHD_SNRNP200"/>
    <property type="match status" value="1"/>
</dbReference>
<dbReference type="eggNOG" id="KOG0952">
    <property type="taxonomic scope" value="Eukaryota"/>
</dbReference>
<dbReference type="HOGENOM" id="CLU_000335_2_2_1"/>
<dbReference type="SMART" id="SM00487">
    <property type="entry name" value="DEXDc"/>
    <property type="match status" value="2"/>
</dbReference>
<feature type="domain" description="Helicase ATP-binding" evidence="6">
    <location>
        <begin position="1126"/>
        <end position="1287"/>
    </location>
</feature>
<dbReference type="InterPro" id="IPR036388">
    <property type="entry name" value="WH-like_DNA-bd_sf"/>
</dbReference>
<dbReference type="EMBL" id="CAFZ01000131">
    <property type="protein sequence ID" value="CCA71701.1"/>
    <property type="molecule type" value="Genomic_DNA"/>
</dbReference>
<evidence type="ECO:0000313" key="9">
    <source>
        <dbReference type="Proteomes" id="UP000007148"/>
    </source>
</evidence>
<feature type="region of interest" description="Disordered" evidence="5">
    <location>
        <begin position="1"/>
        <end position="24"/>
    </location>
</feature>
<dbReference type="SUPFAM" id="SSF46785">
    <property type="entry name" value="Winged helix' DNA-binding domain"/>
    <property type="match status" value="1"/>
</dbReference>
<dbReference type="PANTHER" id="PTHR47961:SF13">
    <property type="entry name" value="ACTIVATING SIGNAL COINTEGRATOR 1 COMPLEX SUBUNIT 3"/>
    <property type="match status" value="1"/>
</dbReference>
<dbReference type="Pfam" id="PF00270">
    <property type="entry name" value="DEAD"/>
    <property type="match status" value="2"/>
</dbReference>
<accession>G4TK58</accession>
<reference evidence="8 9" key="1">
    <citation type="journal article" date="2011" name="PLoS Pathog.">
        <title>Endophytic Life Strategies Decoded by Genome and Transcriptome Analyses of the Mutualistic Root Symbiont Piriformospora indica.</title>
        <authorList>
            <person name="Zuccaro A."/>
            <person name="Lahrmann U."/>
            <person name="Guldener U."/>
            <person name="Langen G."/>
            <person name="Pfiffi S."/>
            <person name="Biedenkopf D."/>
            <person name="Wong P."/>
            <person name="Samans B."/>
            <person name="Grimm C."/>
            <person name="Basiewicz M."/>
            <person name="Murat C."/>
            <person name="Martin F."/>
            <person name="Kogel K.H."/>
        </authorList>
    </citation>
    <scope>NUCLEOTIDE SEQUENCE [LARGE SCALE GENOMIC DNA]</scope>
    <source>
        <strain evidence="8 9">DSM 11827</strain>
    </source>
</reference>
<dbReference type="GO" id="GO:0016787">
    <property type="term" value="F:hydrolase activity"/>
    <property type="evidence" value="ECO:0007669"/>
    <property type="project" value="UniProtKB-KW"/>
</dbReference>
<dbReference type="InterPro" id="IPR011545">
    <property type="entry name" value="DEAD/DEAH_box_helicase_dom"/>
</dbReference>
<dbReference type="InterPro" id="IPR050474">
    <property type="entry name" value="Hel308_SKI2-like"/>
</dbReference>
<dbReference type="OMA" id="MCSATEF"/>
<dbReference type="SUPFAM" id="SSF158702">
    <property type="entry name" value="Sec63 N-terminal domain-like"/>
    <property type="match status" value="1"/>
</dbReference>